<dbReference type="PROSITE" id="PS51257">
    <property type="entry name" value="PROKAR_LIPOPROTEIN"/>
    <property type="match status" value="1"/>
</dbReference>
<keyword evidence="5 6" id="KW-0472">Membrane</keyword>
<evidence type="ECO:0000256" key="3">
    <source>
        <dbReference type="ARBA" id="ARBA00022960"/>
    </source>
</evidence>
<evidence type="ECO:0000256" key="6">
    <source>
        <dbReference type="SAM" id="Phobius"/>
    </source>
</evidence>
<accession>A0ABY4EJ79</accession>
<dbReference type="PANTHER" id="PTHR30474:SF1">
    <property type="entry name" value="PEPTIDOGLYCAN GLYCOSYLTRANSFERASE MRDB"/>
    <property type="match status" value="1"/>
</dbReference>
<keyword evidence="3" id="KW-0133">Cell shape</keyword>
<evidence type="ECO:0000313" key="7">
    <source>
        <dbReference type="EMBL" id="UOQ44128.1"/>
    </source>
</evidence>
<dbReference type="RefSeq" id="WP_244709837.1">
    <property type="nucleotide sequence ID" value="NZ_CP095073.1"/>
</dbReference>
<feature type="transmembrane region" description="Helical" evidence="6">
    <location>
        <begin position="316"/>
        <end position="333"/>
    </location>
</feature>
<evidence type="ECO:0000313" key="8">
    <source>
        <dbReference type="Proteomes" id="UP000831787"/>
    </source>
</evidence>
<feature type="transmembrane region" description="Helical" evidence="6">
    <location>
        <begin position="353"/>
        <end position="375"/>
    </location>
</feature>
<organism evidence="7 8">
    <name type="scientific">Halobacillus salinarum</name>
    <dbReference type="NCBI Taxonomy" id="2932257"/>
    <lineage>
        <taxon>Bacteria</taxon>
        <taxon>Bacillati</taxon>
        <taxon>Bacillota</taxon>
        <taxon>Bacilli</taxon>
        <taxon>Bacillales</taxon>
        <taxon>Bacillaceae</taxon>
        <taxon>Halobacillus</taxon>
    </lineage>
</organism>
<protein>
    <submittedName>
        <fullName evidence="7">Rod shape-determining protein RodA</fullName>
    </submittedName>
</protein>
<dbReference type="EMBL" id="CP095073">
    <property type="protein sequence ID" value="UOQ44128.1"/>
    <property type="molecule type" value="Genomic_DNA"/>
</dbReference>
<name>A0ABY4EJ79_9BACI</name>
<feature type="transmembrane region" description="Helical" evidence="6">
    <location>
        <begin position="189"/>
        <end position="209"/>
    </location>
</feature>
<feature type="transmembrane region" description="Helical" evidence="6">
    <location>
        <begin position="114"/>
        <end position="131"/>
    </location>
</feature>
<gene>
    <name evidence="7" type="ORF">MUN89_20075</name>
</gene>
<proteinExistence type="predicted"/>
<evidence type="ECO:0000256" key="4">
    <source>
        <dbReference type="ARBA" id="ARBA00022989"/>
    </source>
</evidence>
<evidence type="ECO:0000256" key="2">
    <source>
        <dbReference type="ARBA" id="ARBA00022692"/>
    </source>
</evidence>
<keyword evidence="8" id="KW-1185">Reference proteome</keyword>
<keyword evidence="2 6" id="KW-0812">Transmembrane</keyword>
<evidence type="ECO:0000256" key="5">
    <source>
        <dbReference type="ARBA" id="ARBA00023136"/>
    </source>
</evidence>
<feature type="transmembrane region" description="Helical" evidence="6">
    <location>
        <begin position="143"/>
        <end position="160"/>
    </location>
</feature>
<evidence type="ECO:0000256" key="1">
    <source>
        <dbReference type="ARBA" id="ARBA00004141"/>
    </source>
</evidence>
<feature type="transmembrane region" description="Helical" evidence="6">
    <location>
        <begin position="286"/>
        <end position="304"/>
    </location>
</feature>
<dbReference type="InterPro" id="IPR001182">
    <property type="entry name" value="FtsW/RodA"/>
</dbReference>
<sequence length="385" mass="42752">MKSEDRFDWSLFFILCCFIAVSCIALLSAQESSQYQENFVLKQLTWYGVGAVAIGVMMIFEPEDYRKISPYLYIFGLLLLGALILAPASIAPVIKGQKSWFVLPGAGSIQPAEIVKIFTILMLSNIIVLHHEKHRNSTIKLDLLLLGKLIGITALPLFLIMQQPDLGTSLVFIAILSGMILISGIRWKLILPMFLSIGSVGVAILWLVVQAPELLDKYLHVKPYQLGRIYAWLQPLQYEDAAGYQLIKAMKAIGSGQLMGKGFGHREVYLPESHTDFIFSIIGEEYGFLGASIVIVLFFFLVYRLTTIANHSNSPFGSYVLVGIISMISFHVFQNVGMSIQLLPITGIPLPFISYGGSALLGNLIAMGIVFSISFHHRTYMFGED</sequence>
<dbReference type="Proteomes" id="UP000831787">
    <property type="component" value="Chromosome"/>
</dbReference>
<feature type="transmembrane region" description="Helical" evidence="6">
    <location>
        <begin position="39"/>
        <end position="60"/>
    </location>
</feature>
<dbReference type="Pfam" id="PF01098">
    <property type="entry name" value="FTSW_RODA_SPOVE"/>
    <property type="match status" value="1"/>
</dbReference>
<feature type="transmembrane region" description="Helical" evidence="6">
    <location>
        <begin position="72"/>
        <end position="94"/>
    </location>
</feature>
<keyword evidence="4 6" id="KW-1133">Transmembrane helix</keyword>
<reference evidence="7 8" key="1">
    <citation type="submission" date="2022-04" db="EMBL/GenBank/DDBJ databases">
        <title>Halobacillus sp. isolated from saltern.</title>
        <authorList>
            <person name="Won M."/>
            <person name="Lee C.-M."/>
            <person name="Woen H.-Y."/>
            <person name="Kwon S.-W."/>
        </authorList>
    </citation>
    <scope>NUCLEOTIDE SEQUENCE [LARGE SCALE GENOMIC DNA]</scope>
    <source>
        <strain evidence="7 8">SSBR10-3</strain>
    </source>
</reference>
<dbReference type="PANTHER" id="PTHR30474">
    <property type="entry name" value="CELL CYCLE PROTEIN"/>
    <property type="match status" value="1"/>
</dbReference>
<feature type="transmembrane region" description="Helical" evidence="6">
    <location>
        <begin position="166"/>
        <end position="182"/>
    </location>
</feature>
<comment type="subcellular location">
    <subcellularLocation>
        <location evidence="1">Membrane</location>
        <topology evidence="1">Multi-pass membrane protein</topology>
    </subcellularLocation>
</comment>